<proteinExistence type="predicted"/>
<organism evidence="4">
    <name type="scientific">Schistosoma curassoni</name>
    <dbReference type="NCBI Taxonomy" id="6186"/>
    <lineage>
        <taxon>Eukaryota</taxon>
        <taxon>Metazoa</taxon>
        <taxon>Spiralia</taxon>
        <taxon>Lophotrochozoa</taxon>
        <taxon>Platyhelminthes</taxon>
        <taxon>Trematoda</taxon>
        <taxon>Digenea</taxon>
        <taxon>Strigeidida</taxon>
        <taxon>Schistosomatoidea</taxon>
        <taxon>Schistosomatidae</taxon>
        <taxon>Schistosoma</taxon>
    </lineage>
</organism>
<feature type="transmembrane region" description="Helical" evidence="1">
    <location>
        <begin position="88"/>
        <end position="114"/>
    </location>
</feature>
<evidence type="ECO:0000313" key="3">
    <source>
        <dbReference type="Proteomes" id="UP000279833"/>
    </source>
</evidence>
<gene>
    <name evidence="2" type="ORF">SCUD_LOCUS20312</name>
</gene>
<dbReference type="EMBL" id="UZAK01044035">
    <property type="protein sequence ID" value="VDP71790.1"/>
    <property type="molecule type" value="Genomic_DNA"/>
</dbReference>
<evidence type="ECO:0000313" key="4">
    <source>
        <dbReference type="WBParaSite" id="SCUD_0002031501-mRNA-1"/>
    </source>
</evidence>
<protein>
    <submittedName>
        <fullName evidence="4">Unspecified product</fullName>
    </submittedName>
</protein>
<evidence type="ECO:0000313" key="2">
    <source>
        <dbReference type="EMBL" id="VDP71790.1"/>
    </source>
</evidence>
<dbReference type="AlphaFoldDB" id="A0A183KZ15"/>
<accession>A0A183KZ15</accession>
<reference evidence="4" key="1">
    <citation type="submission" date="2016-06" db="UniProtKB">
        <authorList>
            <consortium name="WormBaseParasite"/>
        </authorList>
    </citation>
    <scope>IDENTIFICATION</scope>
</reference>
<keyword evidence="1" id="KW-0472">Membrane</keyword>
<keyword evidence="3" id="KW-1185">Reference proteome</keyword>
<sequence>MISNTENEKNQSFILKLNDRFKYVNNISSTIHNNNNNNNKTRRDPMKMTNINKSNNQDGDALDTVIIPLNSSSTSTKVHQTKNGISKLLFILLILLLILILLFLIIASIIAIYYSNAYYKCQTIKG</sequence>
<name>A0A183KZ15_9TREM</name>
<keyword evidence="1" id="KW-0812">Transmembrane</keyword>
<evidence type="ECO:0000256" key="1">
    <source>
        <dbReference type="SAM" id="Phobius"/>
    </source>
</evidence>
<dbReference type="Proteomes" id="UP000279833">
    <property type="component" value="Unassembled WGS sequence"/>
</dbReference>
<keyword evidence="1" id="KW-1133">Transmembrane helix</keyword>
<reference evidence="2 3" key="2">
    <citation type="submission" date="2018-11" db="EMBL/GenBank/DDBJ databases">
        <authorList>
            <consortium name="Pathogen Informatics"/>
        </authorList>
    </citation>
    <scope>NUCLEOTIDE SEQUENCE [LARGE SCALE GENOMIC DNA]</scope>
    <source>
        <strain evidence="2">Dakar</strain>
        <strain evidence="3">Dakar, Senegal</strain>
    </source>
</reference>
<dbReference type="WBParaSite" id="SCUD_0002031501-mRNA-1">
    <property type="protein sequence ID" value="SCUD_0002031501-mRNA-1"/>
    <property type="gene ID" value="SCUD_0002031501"/>
</dbReference>